<keyword evidence="3" id="KW-0067">ATP-binding</keyword>
<name>A0A2S0WUM1_9MICO</name>
<sequence length="204" mass="20712">MPRSLQSSRTRPTVIALVAAASVMLLSGCTGETPEPSATAAPPSAIETPSASAEPTEAAEPPVPFAIGCDELLTLEQVYEFNPNFGGSPDFEPSGEGVVAVVEQAGTACGWVNQTSGEIIEIGVATPPAAALDARKNDAAMGSSPVPTYGTPPEIEGYFSQTGGHGEAQVFSGPYWIVIDSPVLFEPGDAGQLVSAVLGNLPAA</sequence>
<evidence type="ECO:0000256" key="2">
    <source>
        <dbReference type="SAM" id="SignalP"/>
    </source>
</evidence>
<evidence type="ECO:0000256" key="1">
    <source>
        <dbReference type="SAM" id="MobiDB-lite"/>
    </source>
</evidence>
<feature type="region of interest" description="Disordered" evidence="1">
    <location>
        <begin position="30"/>
        <end position="63"/>
    </location>
</feature>
<accession>A0A2S0WUM1</accession>
<evidence type="ECO:0000313" key="4">
    <source>
        <dbReference type="Proteomes" id="UP000244729"/>
    </source>
</evidence>
<dbReference type="GO" id="GO:0005524">
    <property type="term" value="F:ATP binding"/>
    <property type="evidence" value="ECO:0007669"/>
    <property type="project" value="UniProtKB-KW"/>
</dbReference>
<dbReference type="KEGG" id="agm:DCE93_04720"/>
<evidence type="ECO:0000313" key="3">
    <source>
        <dbReference type="EMBL" id="AWB95046.1"/>
    </source>
</evidence>
<feature type="signal peptide" evidence="2">
    <location>
        <begin position="1"/>
        <end position="27"/>
    </location>
</feature>
<keyword evidence="2" id="KW-0732">Signal</keyword>
<gene>
    <name evidence="3" type="ORF">DCE93_04720</name>
</gene>
<feature type="chain" id="PRO_5038677020" evidence="2">
    <location>
        <begin position="28"/>
        <end position="204"/>
    </location>
</feature>
<keyword evidence="3" id="KW-0547">Nucleotide-binding</keyword>
<reference evidence="3 4" key="1">
    <citation type="submission" date="2018-04" db="EMBL/GenBank/DDBJ databases">
        <authorList>
            <person name="Li J."/>
        </authorList>
    </citation>
    <scope>NUCLEOTIDE SEQUENCE [LARGE SCALE GENOMIC DNA]</scope>
    <source>
        <strain evidence="4">30A</strain>
    </source>
</reference>
<dbReference type="Proteomes" id="UP000244729">
    <property type="component" value="Chromosome"/>
</dbReference>
<organism evidence="3 4">
    <name type="scientific">Agromyces badenianii</name>
    <dbReference type="NCBI Taxonomy" id="2080742"/>
    <lineage>
        <taxon>Bacteria</taxon>
        <taxon>Bacillati</taxon>
        <taxon>Actinomycetota</taxon>
        <taxon>Actinomycetes</taxon>
        <taxon>Micrococcales</taxon>
        <taxon>Microbacteriaceae</taxon>
        <taxon>Agromyces</taxon>
    </lineage>
</organism>
<dbReference type="AlphaFoldDB" id="A0A2S0WUM1"/>
<dbReference type="RefSeq" id="WP_108594866.1">
    <property type="nucleotide sequence ID" value="NZ_CP028913.1"/>
</dbReference>
<dbReference type="OrthoDB" id="5122815at2"/>
<protein>
    <submittedName>
        <fullName evidence="3">Iron ABC transporter ATP-binding protein</fullName>
    </submittedName>
</protein>
<proteinExistence type="predicted"/>
<dbReference type="PROSITE" id="PS51257">
    <property type="entry name" value="PROKAR_LIPOPROTEIN"/>
    <property type="match status" value="1"/>
</dbReference>
<keyword evidence="4" id="KW-1185">Reference proteome</keyword>
<feature type="compositionally biased region" description="Low complexity" evidence="1">
    <location>
        <begin position="30"/>
        <end position="60"/>
    </location>
</feature>
<dbReference type="EMBL" id="CP028913">
    <property type="protein sequence ID" value="AWB95046.1"/>
    <property type="molecule type" value="Genomic_DNA"/>
</dbReference>